<dbReference type="PROSITE" id="PS51257">
    <property type="entry name" value="PROKAR_LIPOPROTEIN"/>
    <property type="match status" value="1"/>
</dbReference>
<sequence>MNRLRNATMALLLTSLGFGVSSCDKAQQAVDAAREKFRGADPSAPVSPGGELDPDLASQVDSGAEGVRFRRDLPFPTDISVRVIERATYHDSRVMSTSALGNQNAPISGKFERIFSLKRGGSQLNVEIEKAGRVIEEEAAKEAAKDPAKNKVAAVVDAASEKNDEDKRLEGASIDFLYTNQGWRQPKGKGAADFSKMVWAKKLEPQLPSLMAHDGVMPRTQWFSSSRRWSGGDKFEITGEALSMLFPGKYEGKVLLTYEVSEALDGHPCGRFSVTGDISGESAGIDGVLNTQEVSIRSGKVWCSLLYPLVLREEFETVRTTVSSGDGAKTRIQGGLDMVTSRQWKQ</sequence>
<proteinExistence type="predicted"/>
<evidence type="ECO:0000313" key="2">
    <source>
        <dbReference type="Proteomes" id="UP000501812"/>
    </source>
</evidence>
<dbReference type="EMBL" id="CP051774">
    <property type="protein sequence ID" value="QJE95083.1"/>
    <property type="molecule type" value="Genomic_DNA"/>
</dbReference>
<dbReference type="RefSeq" id="WP_169453304.1">
    <property type="nucleotide sequence ID" value="NZ_CP051774.1"/>
</dbReference>
<gene>
    <name evidence="1" type="ORF">HHL09_04605</name>
</gene>
<organism evidence="1 2">
    <name type="scientific">Luteolibacter luteus</name>
    <dbReference type="NCBI Taxonomy" id="2728835"/>
    <lineage>
        <taxon>Bacteria</taxon>
        <taxon>Pseudomonadati</taxon>
        <taxon>Verrucomicrobiota</taxon>
        <taxon>Verrucomicrobiia</taxon>
        <taxon>Verrucomicrobiales</taxon>
        <taxon>Verrucomicrobiaceae</taxon>
        <taxon>Luteolibacter</taxon>
    </lineage>
</organism>
<dbReference type="KEGG" id="luo:HHL09_04605"/>
<evidence type="ECO:0008006" key="3">
    <source>
        <dbReference type="Google" id="ProtNLM"/>
    </source>
</evidence>
<name>A0A858RG17_9BACT</name>
<protein>
    <recommendedName>
        <fullName evidence="3">Lipoprotein</fullName>
    </recommendedName>
</protein>
<keyword evidence="2" id="KW-1185">Reference proteome</keyword>
<evidence type="ECO:0000313" key="1">
    <source>
        <dbReference type="EMBL" id="QJE95083.1"/>
    </source>
</evidence>
<accession>A0A858RG17</accession>
<reference evidence="1 2" key="1">
    <citation type="submission" date="2020-04" db="EMBL/GenBank/DDBJ databases">
        <title>Luteolibacter sp. G-1-1-1 isolated from soil.</title>
        <authorList>
            <person name="Dahal R.H."/>
        </authorList>
    </citation>
    <scope>NUCLEOTIDE SEQUENCE [LARGE SCALE GENOMIC DNA]</scope>
    <source>
        <strain evidence="1 2">G-1-1-1</strain>
    </source>
</reference>
<dbReference type="AlphaFoldDB" id="A0A858RG17"/>
<dbReference type="Proteomes" id="UP000501812">
    <property type="component" value="Chromosome"/>
</dbReference>